<feature type="domain" description="Sulfotransferase" evidence="1">
    <location>
        <begin position="2"/>
        <end position="141"/>
    </location>
</feature>
<reference evidence="2" key="1">
    <citation type="journal article" date="2014" name="Front. Microbiol.">
        <title>High frequency of phylogenetically diverse reductive dehalogenase-homologous genes in deep subseafloor sedimentary metagenomes.</title>
        <authorList>
            <person name="Kawai M."/>
            <person name="Futagami T."/>
            <person name="Toyoda A."/>
            <person name="Takaki Y."/>
            <person name="Nishi S."/>
            <person name="Hori S."/>
            <person name="Arai W."/>
            <person name="Tsubouchi T."/>
            <person name="Morono Y."/>
            <person name="Uchiyama I."/>
            <person name="Ito T."/>
            <person name="Fujiyama A."/>
            <person name="Inagaki F."/>
            <person name="Takami H."/>
        </authorList>
    </citation>
    <scope>NUCLEOTIDE SEQUENCE</scope>
    <source>
        <strain evidence="2">Expedition CK06-06</strain>
    </source>
</reference>
<dbReference type="EMBL" id="BART01002631">
    <property type="protein sequence ID" value="GAG65278.1"/>
    <property type="molecule type" value="Genomic_DNA"/>
</dbReference>
<dbReference type="GO" id="GO:0008146">
    <property type="term" value="F:sulfotransferase activity"/>
    <property type="evidence" value="ECO:0007669"/>
    <property type="project" value="InterPro"/>
</dbReference>
<dbReference type="AlphaFoldDB" id="X0ZXT1"/>
<organism evidence="2">
    <name type="scientific">marine sediment metagenome</name>
    <dbReference type="NCBI Taxonomy" id="412755"/>
    <lineage>
        <taxon>unclassified sequences</taxon>
        <taxon>metagenomes</taxon>
        <taxon>ecological metagenomes</taxon>
    </lineage>
</organism>
<dbReference type="InterPro" id="IPR000863">
    <property type="entry name" value="Sulfotransferase_dom"/>
</dbReference>
<feature type="non-terminal residue" evidence="2">
    <location>
        <position position="141"/>
    </location>
</feature>
<proteinExistence type="predicted"/>
<gene>
    <name evidence="2" type="ORF">S01H4_07883</name>
</gene>
<protein>
    <recommendedName>
        <fullName evidence="1">Sulfotransferase domain-containing protein</fullName>
    </recommendedName>
</protein>
<evidence type="ECO:0000259" key="1">
    <source>
        <dbReference type="Pfam" id="PF00685"/>
    </source>
</evidence>
<dbReference type="Pfam" id="PF00685">
    <property type="entry name" value="Sulfotransfer_1"/>
    <property type="match status" value="1"/>
</dbReference>
<comment type="caution">
    <text evidence="2">The sequence shown here is derived from an EMBL/GenBank/DDBJ whole genome shotgun (WGS) entry which is preliminary data.</text>
</comment>
<accession>X0ZXT1</accession>
<sequence>MKILVTGFHHSGTSILRKIIGNHKDIADLWFEVSKNQIVNIKYPEKFVVMKAPNLNRFILAACRNLKNLKIISILRDPRDCLVSLEQRYSGRYPFATLKKDWIECVKNSLEIRSWPYGYLVRYEDLFKNNYEEIKKIFDFI</sequence>
<name>X0ZXT1_9ZZZZ</name>
<dbReference type="InterPro" id="IPR027417">
    <property type="entry name" value="P-loop_NTPase"/>
</dbReference>
<evidence type="ECO:0000313" key="2">
    <source>
        <dbReference type="EMBL" id="GAG65278.1"/>
    </source>
</evidence>
<dbReference type="Gene3D" id="3.40.50.300">
    <property type="entry name" value="P-loop containing nucleotide triphosphate hydrolases"/>
    <property type="match status" value="1"/>
</dbReference>
<dbReference type="SUPFAM" id="SSF52540">
    <property type="entry name" value="P-loop containing nucleoside triphosphate hydrolases"/>
    <property type="match status" value="1"/>
</dbReference>